<accession>A0A383B7V4</accession>
<evidence type="ECO:0000256" key="2">
    <source>
        <dbReference type="ARBA" id="ARBA00023015"/>
    </source>
</evidence>
<dbReference type="SUPFAM" id="SSF46955">
    <property type="entry name" value="Putative DNA-binding domain"/>
    <property type="match status" value="1"/>
</dbReference>
<dbReference type="PANTHER" id="PTHR30204">
    <property type="entry name" value="REDOX-CYCLING DRUG-SENSING TRANSCRIPTIONAL ACTIVATOR SOXR"/>
    <property type="match status" value="1"/>
</dbReference>
<organism evidence="6">
    <name type="scientific">marine metagenome</name>
    <dbReference type="NCBI Taxonomy" id="408172"/>
    <lineage>
        <taxon>unclassified sequences</taxon>
        <taxon>metagenomes</taxon>
        <taxon>ecological metagenomes</taxon>
    </lineage>
</organism>
<reference evidence="6" key="1">
    <citation type="submission" date="2018-05" db="EMBL/GenBank/DDBJ databases">
        <authorList>
            <person name="Lanie J.A."/>
            <person name="Ng W.-L."/>
            <person name="Kazmierczak K.M."/>
            <person name="Andrzejewski T.M."/>
            <person name="Davidsen T.M."/>
            <person name="Wayne K.J."/>
            <person name="Tettelin H."/>
            <person name="Glass J.I."/>
            <person name="Rusch D."/>
            <person name="Podicherti R."/>
            <person name="Tsui H.-C.T."/>
            <person name="Winkler M.E."/>
        </authorList>
    </citation>
    <scope>NUCLEOTIDE SEQUENCE</scope>
</reference>
<dbReference type="InterPro" id="IPR000551">
    <property type="entry name" value="MerR-type_HTH_dom"/>
</dbReference>
<feature type="domain" description="HTH merR-type" evidence="5">
    <location>
        <begin position="1"/>
        <end position="69"/>
    </location>
</feature>
<dbReference type="PROSITE" id="PS50937">
    <property type="entry name" value="HTH_MERR_2"/>
    <property type="match status" value="1"/>
</dbReference>
<dbReference type="InterPro" id="IPR047057">
    <property type="entry name" value="MerR_fam"/>
</dbReference>
<evidence type="ECO:0000259" key="5">
    <source>
        <dbReference type="PROSITE" id="PS50937"/>
    </source>
</evidence>
<dbReference type="GO" id="GO:0003700">
    <property type="term" value="F:DNA-binding transcription factor activity"/>
    <property type="evidence" value="ECO:0007669"/>
    <property type="project" value="InterPro"/>
</dbReference>
<dbReference type="PRINTS" id="PR00040">
    <property type="entry name" value="HTHMERR"/>
</dbReference>
<dbReference type="GO" id="GO:0003677">
    <property type="term" value="F:DNA binding"/>
    <property type="evidence" value="ECO:0007669"/>
    <property type="project" value="UniProtKB-KW"/>
</dbReference>
<gene>
    <name evidence="6" type="ORF">METZ01_LOCUS468693</name>
</gene>
<keyword evidence="1" id="KW-0678">Repressor</keyword>
<evidence type="ECO:0000313" key="6">
    <source>
        <dbReference type="EMBL" id="SVE15839.1"/>
    </source>
</evidence>
<evidence type="ECO:0000256" key="3">
    <source>
        <dbReference type="ARBA" id="ARBA00023125"/>
    </source>
</evidence>
<keyword evidence="4" id="KW-0804">Transcription</keyword>
<dbReference type="PROSITE" id="PS00552">
    <property type="entry name" value="HTH_MERR_1"/>
    <property type="match status" value="1"/>
</dbReference>
<protein>
    <recommendedName>
        <fullName evidence="5">HTH merR-type domain-containing protein</fullName>
    </recommendedName>
</protein>
<dbReference type="Pfam" id="PF13411">
    <property type="entry name" value="MerR_1"/>
    <property type="match status" value="1"/>
</dbReference>
<dbReference type="EMBL" id="UINC01198052">
    <property type="protein sequence ID" value="SVE15839.1"/>
    <property type="molecule type" value="Genomic_DNA"/>
</dbReference>
<proteinExistence type="predicted"/>
<keyword evidence="3" id="KW-0238">DNA-binding</keyword>
<evidence type="ECO:0000256" key="4">
    <source>
        <dbReference type="ARBA" id="ARBA00023163"/>
    </source>
</evidence>
<dbReference type="AlphaFoldDB" id="A0A383B7V4"/>
<dbReference type="Gene3D" id="1.10.1660.10">
    <property type="match status" value="1"/>
</dbReference>
<dbReference type="PANTHER" id="PTHR30204:SF69">
    <property type="entry name" value="MERR-FAMILY TRANSCRIPTIONAL REGULATOR"/>
    <property type="match status" value="1"/>
</dbReference>
<dbReference type="CDD" id="cd01106">
    <property type="entry name" value="HTH_TipAL-Mta"/>
    <property type="match status" value="1"/>
</dbReference>
<keyword evidence="2" id="KW-0805">Transcription regulation</keyword>
<name>A0A383B7V4_9ZZZZ</name>
<sequence length="143" mass="16708">MQIGDLAERAGVSTRTIRYYEELGILGPEERSDGGFRRYCDDQLRRLQMIQGLKSIGFELEQIRQLFTLRNETETGGQLAHQMIDILRGQQEAIDSKIQQYVELRERTTRGIAVLQDCQSCDIRVFERDCHNCEVYQRHEEVP</sequence>
<dbReference type="InterPro" id="IPR009061">
    <property type="entry name" value="DNA-bd_dom_put_sf"/>
</dbReference>
<dbReference type="SMART" id="SM00422">
    <property type="entry name" value="HTH_MERR"/>
    <property type="match status" value="1"/>
</dbReference>
<feature type="non-terminal residue" evidence="6">
    <location>
        <position position="143"/>
    </location>
</feature>
<evidence type="ECO:0000256" key="1">
    <source>
        <dbReference type="ARBA" id="ARBA00022491"/>
    </source>
</evidence>